<dbReference type="RefSeq" id="WP_142832593.1">
    <property type="nucleotide sequence ID" value="NZ_CP117268.1"/>
</dbReference>
<reference evidence="2 3" key="1">
    <citation type="journal article" date="2019" name="Phytopathology">
        <title>A Novel Group of Rhizobium tumorigenes-Like Agrobacteria Associated with Crown Gall Disease of Rhododendron and Blueberry.</title>
        <authorList>
            <person name="Kuzmanovic N."/>
            <person name="Behrens P."/>
            <person name="Idczak E."/>
            <person name="Wagner S."/>
            <person name="Gotz M."/>
            <person name="Sproer C."/>
            <person name="Bunk B."/>
            <person name="Overmann J."/>
            <person name="Smalla K."/>
        </authorList>
    </citation>
    <scope>NUCLEOTIDE SEQUENCE [LARGE SCALE GENOMIC DNA]</scope>
    <source>
        <strain evidence="3">rho-6.2</strain>
    </source>
</reference>
<evidence type="ECO:0000256" key="1">
    <source>
        <dbReference type="SAM" id="SignalP"/>
    </source>
</evidence>
<keyword evidence="2" id="KW-0614">Plasmid</keyword>
<accession>A0ABY8ISL8</accession>
<feature type="chain" id="PRO_5045151297" description="PepSY domain-containing protein" evidence="1">
    <location>
        <begin position="25"/>
        <end position="125"/>
    </location>
</feature>
<name>A0ABY8ISL8_9HYPH</name>
<keyword evidence="1" id="KW-0732">Signal</keyword>
<evidence type="ECO:0008006" key="4">
    <source>
        <dbReference type="Google" id="ProtNLM"/>
    </source>
</evidence>
<evidence type="ECO:0000313" key="3">
    <source>
        <dbReference type="Proteomes" id="UP000318939"/>
    </source>
</evidence>
<sequence>MTRYVIAFTAAAALFATAAVPAFSQVVIYDGQPSDPYSVDGNTESNFLNSWNRHHDHQNRWSVQRPSFGPDDVITLLEDRGYRVRDVQDVGERYLVKATRGGDNLLVSVSRSGDIMGVVHDQYQR</sequence>
<reference evidence="2 3" key="2">
    <citation type="journal article" date="2023" name="MicrobiologyOpen">
        <title>Genomics of the tumorigenes clade of the family Rhizobiaceae and description of Rhizobium rhododendri sp. nov.</title>
        <authorList>
            <person name="Kuzmanovic N."/>
            <person name="diCenzo G.C."/>
            <person name="Bunk B."/>
            <person name="Sproeer C."/>
            <person name="Fruehling A."/>
            <person name="Neumann-Schaal M."/>
            <person name="Overmann J."/>
            <person name="Smalla K."/>
        </authorList>
    </citation>
    <scope>NUCLEOTIDE SEQUENCE [LARGE SCALE GENOMIC DNA]</scope>
    <source>
        <strain evidence="3">rho-6.2</strain>
        <plasmid evidence="2 3">unnamed1</plasmid>
    </source>
</reference>
<proteinExistence type="predicted"/>
<evidence type="ECO:0000313" key="2">
    <source>
        <dbReference type="EMBL" id="WFS25894.1"/>
    </source>
</evidence>
<geneLocation type="plasmid" evidence="2 3">
    <name>unnamed1</name>
</geneLocation>
<gene>
    <name evidence="2" type="ORF">PR018_20460</name>
</gene>
<organism evidence="2 3">
    <name type="scientific">Rhizobium rhododendri</name>
    <dbReference type="NCBI Taxonomy" id="2506430"/>
    <lineage>
        <taxon>Bacteria</taxon>
        <taxon>Pseudomonadati</taxon>
        <taxon>Pseudomonadota</taxon>
        <taxon>Alphaproteobacteria</taxon>
        <taxon>Hyphomicrobiales</taxon>
        <taxon>Rhizobiaceae</taxon>
        <taxon>Rhizobium/Agrobacterium group</taxon>
        <taxon>Rhizobium</taxon>
    </lineage>
</organism>
<dbReference type="EMBL" id="CP117268">
    <property type="protein sequence ID" value="WFS25894.1"/>
    <property type="molecule type" value="Genomic_DNA"/>
</dbReference>
<keyword evidence="3" id="KW-1185">Reference proteome</keyword>
<feature type="signal peptide" evidence="1">
    <location>
        <begin position="1"/>
        <end position="24"/>
    </location>
</feature>
<protein>
    <recommendedName>
        <fullName evidence="4">PepSY domain-containing protein</fullName>
    </recommendedName>
</protein>
<dbReference type="Proteomes" id="UP000318939">
    <property type="component" value="Plasmid unnamed1"/>
</dbReference>